<feature type="domain" description="Putative restriction endonuclease" evidence="1">
    <location>
        <begin position="13"/>
        <end position="160"/>
    </location>
</feature>
<proteinExistence type="predicted"/>
<keyword evidence="2" id="KW-0378">Hydrolase</keyword>
<name>A0ABZ2MAU2_9BACT</name>
<organism evidence="2 3">
    <name type="scientific">Pendulispora albinea</name>
    <dbReference type="NCBI Taxonomy" id="2741071"/>
    <lineage>
        <taxon>Bacteria</taxon>
        <taxon>Pseudomonadati</taxon>
        <taxon>Myxococcota</taxon>
        <taxon>Myxococcia</taxon>
        <taxon>Myxococcales</taxon>
        <taxon>Sorangiineae</taxon>
        <taxon>Pendulisporaceae</taxon>
        <taxon>Pendulispora</taxon>
    </lineage>
</organism>
<dbReference type="PANTHER" id="PTHR36558:SF1">
    <property type="entry name" value="RESTRICTION ENDONUCLEASE DOMAIN-CONTAINING PROTEIN-RELATED"/>
    <property type="match status" value="1"/>
</dbReference>
<keyword evidence="2" id="KW-0255">Endonuclease</keyword>
<sequence length="188" mass="21233">MSQAVRPLRTTYAEFCEMELPGDRRYELIDGQIVAMNQASPRHARLMASLITCLETAFAGRCTVFGPMGVYCEETDEAFGPDIVVTCEPPRLDEVKGRAIVNPRAVVEILSPTTERVDRGIKLRAYETLASLQQYVLVSQTEKFVQVYRRGRDGWIWQYIESGTFEICEAAVSIDVLYKGIDDVPMVR</sequence>
<protein>
    <submittedName>
        <fullName evidence="2">Uma2 family endonuclease</fullName>
    </submittedName>
</protein>
<dbReference type="Pfam" id="PF05685">
    <property type="entry name" value="Uma2"/>
    <property type="match status" value="1"/>
</dbReference>
<dbReference type="EMBL" id="CP089984">
    <property type="protein sequence ID" value="WXB19636.1"/>
    <property type="molecule type" value="Genomic_DNA"/>
</dbReference>
<keyword evidence="2" id="KW-0540">Nuclease</keyword>
<dbReference type="Proteomes" id="UP001370348">
    <property type="component" value="Chromosome"/>
</dbReference>
<evidence type="ECO:0000259" key="1">
    <source>
        <dbReference type="Pfam" id="PF05685"/>
    </source>
</evidence>
<dbReference type="PANTHER" id="PTHR36558">
    <property type="entry name" value="GLR1098 PROTEIN"/>
    <property type="match status" value="1"/>
</dbReference>
<keyword evidence="3" id="KW-1185">Reference proteome</keyword>
<dbReference type="SUPFAM" id="SSF52980">
    <property type="entry name" value="Restriction endonuclease-like"/>
    <property type="match status" value="1"/>
</dbReference>
<reference evidence="2 3" key="1">
    <citation type="submission" date="2021-12" db="EMBL/GenBank/DDBJ databases">
        <title>Discovery of the Pendulisporaceae a myxobacterial family with distinct sporulation behavior and unique specialized metabolism.</title>
        <authorList>
            <person name="Garcia R."/>
            <person name="Popoff A."/>
            <person name="Bader C.D."/>
            <person name="Loehr J."/>
            <person name="Walesch S."/>
            <person name="Walt C."/>
            <person name="Boldt J."/>
            <person name="Bunk B."/>
            <person name="Haeckl F.J.F.P.J."/>
            <person name="Gunesch A.P."/>
            <person name="Birkelbach J."/>
            <person name="Nuebel U."/>
            <person name="Pietschmann T."/>
            <person name="Bach T."/>
            <person name="Mueller R."/>
        </authorList>
    </citation>
    <scope>NUCLEOTIDE SEQUENCE [LARGE SCALE GENOMIC DNA]</scope>
    <source>
        <strain evidence="2 3">MSr11954</strain>
    </source>
</reference>
<dbReference type="InterPro" id="IPR008538">
    <property type="entry name" value="Uma2"/>
</dbReference>
<dbReference type="GO" id="GO:0004519">
    <property type="term" value="F:endonuclease activity"/>
    <property type="evidence" value="ECO:0007669"/>
    <property type="project" value="UniProtKB-KW"/>
</dbReference>
<dbReference type="InterPro" id="IPR012296">
    <property type="entry name" value="Nuclease_put_TT1808"/>
</dbReference>
<evidence type="ECO:0000313" key="2">
    <source>
        <dbReference type="EMBL" id="WXB19636.1"/>
    </source>
</evidence>
<dbReference type="RefSeq" id="WP_394829241.1">
    <property type="nucleotide sequence ID" value="NZ_CP089984.1"/>
</dbReference>
<dbReference type="CDD" id="cd06260">
    <property type="entry name" value="DUF820-like"/>
    <property type="match status" value="1"/>
</dbReference>
<gene>
    <name evidence="2" type="ORF">LZC94_20710</name>
</gene>
<evidence type="ECO:0000313" key="3">
    <source>
        <dbReference type="Proteomes" id="UP001370348"/>
    </source>
</evidence>
<dbReference type="Gene3D" id="3.90.1570.10">
    <property type="entry name" value="tt1808, chain A"/>
    <property type="match status" value="1"/>
</dbReference>
<dbReference type="InterPro" id="IPR011335">
    <property type="entry name" value="Restrct_endonuc-II-like"/>
</dbReference>
<accession>A0ABZ2MAU2</accession>